<evidence type="ECO:0000256" key="1">
    <source>
        <dbReference type="ARBA" id="ARBA00001970"/>
    </source>
</evidence>
<evidence type="ECO:0000256" key="3">
    <source>
        <dbReference type="ARBA" id="ARBA00022448"/>
    </source>
</evidence>
<feature type="transmembrane region" description="Helical" evidence="13">
    <location>
        <begin position="146"/>
        <end position="164"/>
    </location>
</feature>
<dbReference type="EMBL" id="CP118166">
    <property type="protein sequence ID" value="WDI31287.1"/>
    <property type="molecule type" value="Genomic_DNA"/>
</dbReference>
<dbReference type="SMART" id="SM00867">
    <property type="entry name" value="YceI"/>
    <property type="match status" value="1"/>
</dbReference>
<comment type="similarity">
    <text evidence="12">Belongs to the cytochrome b561 family.</text>
</comment>
<evidence type="ECO:0000256" key="2">
    <source>
        <dbReference type="ARBA" id="ARBA00004651"/>
    </source>
</evidence>
<evidence type="ECO:0000256" key="7">
    <source>
        <dbReference type="ARBA" id="ARBA00022723"/>
    </source>
</evidence>
<feature type="domain" description="Lipid/polyisoprenoid-binding YceI-like" evidence="14">
    <location>
        <begin position="224"/>
        <end position="385"/>
    </location>
</feature>
<dbReference type="InterPro" id="IPR011577">
    <property type="entry name" value="Cyt_b561_bac/Ni-Hgenase"/>
</dbReference>
<keyword evidence="4" id="KW-1003">Cell membrane</keyword>
<dbReference type="InterPro" id="IPR016174">
    <property type="entry name" value="Di-haem_cyt_TM"/>
</dbReference>
<dbReference type="Proteomes" id="UP001214043">
    <property type="component" value="Chromosome"/>
</dbReference>
<name>A0AAF0CGY8_9PROT</name>
<dbReference type="PANTHER" id="PTHR30529">
    <property type="entry name" value="CYTOCHROME B561"/>
    <property type="match status" value="1"/>
</dbReference>
<dbReference type="InterPro" id="IPR052168">
    <property type="entry name" value="Cytochrome_b561_oxidase"/>
</dbReference>
<feature type="transmembrane region" description="Helical" evidence="13">
    <location>
        <begin position="89"/>
        <end position="108"/>
    </location>
</feature>
<evidence type="ECO:0000256" key="11">
    <source>
        <dbReference type="ARBA" id="ARBA00023136"/>
    </source>
</evidence>
<dbReference type="Pfam" id="PF01292">
    <property type="entry name" value="Ni_hydr_CYTB"/>
    <property type="match status" value="1"/>
</dbReference>
<feature type="transmembrane region" description="Helical" evidence="13">
    <location>
        <begin position="12"/>
        <end position="31"/>
    </location>
</feature>
<dbReference type="Gene3D" id="2.40.128.110">
    <property type="entry name" value="Lipid/polyisoprenoid-binding, YceI-like"/>
    <property type="match status" value="1"/>
</dbReference>
<keyword evidence="8" id="KW-0249">Electron transport</keyword>
<organism evidence="15 16">
    <name type="scientific">Hyphococcus flavus</name>
    <dbReference type="NCBI Taxonomy" id="1866326"/>
    <lineage>
        <taxon>Bacteria</taxon>
        <taxon>Pseudomonadati</taxon>
        <taxon>Pseudomonadota</taxon>
        <taxon>Alphaproteobacteria</taxon>
        <taxon>Parvularculales</taxon>
        <taxon>Parvularculaceae</taxon>
        <taxon>Hyphococcus</taxon>
    </lineage>
</organism>
<dbReference type="AlphaFoldDB" id="A0AAF0CGY8"/>
<protein>
    <submittedName>
        <fullName evidence="15">Cytochrome b/b6 domain-containing protein</fullName>
    </submittedName>
</protein>
<accession>A0AAF0CGY8</accession>
<sequence>MSEARYSSVAIILHWVIALLILGQIAGGFYMHNLPYASPIKFDLYQLHKSFGFSILALSLFRLGWRLSHRPPALPAAMPAWEKLAARSAHLGFYILMIGAPLIGWAMVSASPTDIPTKFFGVISVPHLPIGVSETKEDFFKEIHELFAYGVLFLLALHVGAALKHRFLNKDHVLQSMTPFRASQWIGVAAVFTVLIAGSIVYSFAPPLNANTGSVSSMQSNESNWAVDYERSSLKFIGEEKGRQFTGVFQDFSADIVFFEDDLNASSVTVTVTTGSAMTGDSIRDSTIPGEEWFNTDSHPTAIFQSTSIRQLGDGQYEANGMLAVKSYERPVTLRFDLIIDGDNAVATGGADVIRTDFGLGLADAWLEDEQVQQEVRIAFEIFAARAN</sequence>
<evidence type="ECO:0000313" key="16">
    <source>
        <dbReference type="Proteomes" id="UP001214043"/>
    </source>
</evidence>
<evidence type="ECO:0000256" key="10">
    <source>
        <dbReference type="ARBA" id="ARBA00023004"/>
    </source>
</evidence>
<reference evidence="15" key="1">
    <citation type="submission" date="2023-02" db="EMBL/GenBank/DDBJ databases">
        <title>Genome sequence of Hyphococcus flavus.</title>
        <authorList>
            <person name="Rong J.-C."/>
            <person name="Zhao Q."/>
            <person name="Yi M."/>
            <person name="Wu J.-Y."/>
        </authorList>
    </citation>
    <scope>NUCLEOTIDE SEQUENCE</scope>
    <source>
        <strain evidence="15">MCCC 1K03223</strain>
    </source>
</reference>
<gene>
    <name evidence="15" type="ORF">PUV54_15160</name>
</gene>
<keyword evidence="6 13" id="KW-0812">Transmembrane</keyword>
<evidence type="ECO:0000259" key="14">
    <source>
        <dbReference type="SMART" id="SM00867"/>
    </source>
</evidence>
<feature type="transmembrane region" description="Helical" evidence="13">
    <location>
        <begin position="51"/>
        <end position="68"/>
    </location>
</feature>
<keyword evidence="16" id="KW-1185">Reference proteome</keyword>
<keyword evidence="10" id="KW-0408">Iron</keyword>
<comment type="cofactor">
    <cofactor evidence="1">
        <name>heme b</name>
        <dbReference type="ChEBI" id="CHEBI:60344"/>
    </cofactor>
</comment>
<dbReference type="KEGG" id="hfl:PUV54_15160"/>
<keyword evidence="3" id="KW-0813">Transport</keyword>
<dbReference type="RefSeq" id="WP_274493144.1">
    <property type="nucleotide sequence ID" value="NZ_CP118166.1"/>
</dbReference>
<evidence type="ECO:0000256" key="6">
    <source>
        <dbReference type="ARBA" id="ARBA00022692"/>
    </source>
</evidence>
<dbReference type="SUPFAM" id="SSF101874">
    <property type="entry name" value="YceI-like"/>
    <property type="match status" value="1"/>
</dbReference>
<evidence type="ECO:0000256" key="12">
    <source>
        <dbReference type="ARBA" id="ARBA00037975"/>
    </source>
</evidence>
<dbReference type="InterPro" id="IPR036761">
    <property type="entry name" value="TTHA0802/YceI-like_sf"/>
</dbReference>
<keyword evidence="11 13" id="KW-0472">Membrane</keyword>
<dbReference type="Pfam" id="PF04264">
    <property type="entry name" value="YceI"/>
    <property type="match status" value="1"/>
</dbReference>
<keyword evidence="5" id="KW-0349">Heme</keyword>
<comment type="subcellular location">
    <subcellularLocation>
        <location evidence="2">Cell membrane</location>
        <topology evidence="2">Multi-pass membrane protein</topology>
    </subcellularLocation>
</comment>
<keyword evidence="7" id="KW-0479">Metal-binding</keyword>
<keyword evidence="9 13" id="KW-1133">Transmembrane helix</keyword>
<evidence type="ECO:0000313" key="15">
    <source>
        <dbReference type="EMBL" id="WDI31287.1"/>
    </source>
</evidence>
<dbReference type="InterPro" id="IPR007372">
    <property type="entry name" value="Lipid/polyisoprenoid-bd_YceI"/>
</dbReference>
<dbReference type="GO" id="GO:0005886">
    <property type="term" value="C:plasma membrane"/>
    <property type="evidence" value="ECO:0007669"/>
    <property type="project" value="UniProtKB-SubCell"/>
</dbReference>
<dbReference type="SUPFAM" id="SSF81342">
    <property type="entry name" value="Transmembrane di-heme cytochromes"/>
    <property type="match status" value="1"/>
</dbReference>
<dbReference type="GO" id="GO:0020037">
    <property type="term" value="F:heme binding"/>
    <property type="evidence" value="ECO:0007669"/>
    <property type="project" value="TreeGrafter"/>
</dbReference>
<proteinExistence type="inferred from homology"/>
<evidence type="ECO:0000256" key="8">
    <source>
        <dbReference type="ARBA" id="ARBA00022982"/>
    </source>
</evidence>
<dbReference type="GO" id="GO:0046872">
    <property type="term" value="F:metal ion binding"/>
    <property type="evidence" value="ECO:0007669"/>
    <property type="project" value="UniProtKB-KW"/>
</dbReference>
<evidence type="ECO:0000256" key="5">
    <source>
        <dbReference type="ARBA" id="ARBA00022617"/>
    </source>
</evidence>
<evidence type="ECO:0000256" key="9">
    <source>
        <dbReference type="ARBA" id="ARBA00022989"/>
    </source>
</evidence>
<dbReference type="GO" id="GO:0009055">
    <property type="term" value="F:electron transfer activity"/>
    <property type="evidence" value="ECO:0007669"/>
    <property type="project" value="InterPro"/>
</dbReference>
<evidence type="ECO:0000256" key="13">
    <source>
        <dbReference type="SAM" id="Phobius"/>
    </source>
</evidence>
<dbReference type="PANTHER" id="PTHR30529:SF1">
    <property type="entry name" value="CYTOCHROME B561 HOMOLOG 2"/>
    <property type="match status" value="1"/>
</dbReference>
<dbReference type="Gene3D" id="1.20.950.20">
    <property type="entry name" value="Transmembrane di-heme cytochromes, Chain C"/>
    <property type="match status" value="1"/>
</dbReference>
<dbReference type="GO" id="GO:0022904">
    <property type="term" value="P:respiratory electron transport chain"/>
    <property type="evidence" value="ECO:0007669"/>
    <property type="project" value="InterPro"/>
</dbReference>
<feature type="transmembrane region" description="Helical" evidence="13">
    <location>
        <begin position="185"/>
        <end position="205"/>
    </location>
</feature>
<evidence type="ECO:0000256" key="4">
    <source>
        <dbReference type="ARBA" id="ARBA00022475"/>
    </source>
</evidence>